<evidence type="ECO:0000313" key="6">
    <source>
        <dbReference type="EMBL" id="KAH7569056.1"/>
    </source>
</evidence>
<accession>A0ABQ8HXL2</accession>
<keyword evidence="1 4" id="KW-0732">Signal</keyword>
<feature type="domain" description="Bulb-type lectin" evidence="5">
    <location>
        <begin position="1"/>
        <end position="117"/>
    </location>
</feature>
<dbReference type="Gene3D" id="2.90.10.30">
    <property type="match status" value="1"/>
</dbReference>
<dbReference type="InterPro" id="IPR036426">
    <property type="entry name" value="Bulb-type_lectin_dom_sf"/>
</dbReference>
<evidence type="ECO:0000256" key="1">
    <source>
        <dbReference type="ARBA" id="ARBA00022729"/>
    </source>
</evidence>
<reference evidence="6 7" key="1">
    <citation type="submission" date="2021-02" db="EMBL/GenBank/DDBJ databases">
        <title>Plant Genome Project.</title>
        <authorList>
            <person name="Zhang R.-G."/>
        </authorList>
    </citation>
    <scope>NUCLEOTIDE SEQUENCE [LARGE SCALE GENOMIC DNA]</scope>
    <source>
        <tissue evidence="6">Leaves</tissue>
    </source>
</reference>
<feature type="signal peptide" evidence="4">
    <location>
        <begin position="1"/>
        <end position="22"/>
    </location>
</feature>
<evidence type="ECO:0000256" key="3">
    <source>
        <dbReference type="ARBA" id="ARBA00023180"/>
    </source>
</evidence>
<dbReference type="Pfam" id="PF01453">
    <property type="entry name" value="B_lectin"/>
    <property type="match status" value="1"/>
</dbReference>
<dbReference type="Pfam" id="PF00954">
    <property type="entry name" value="S_locus_glycop"/>
    <property type="match status" value="1"/>
</dbReference>
<dbReference type="Proteomes" id="UP000827721">
    <property type="component" value="Unassembled WGS sequence"/>
</dbReference>
<comment type="caution">
    <text evidence="6">The sequence shown here is derived from an EMBL/GenBank/DDBJ whole genome shotgun (WGS) entry which is preliminary data.</text>
</comment>
<sequence>MNPVKWSLYTLLVFHLFQFSTTIDTITANHSIRDCDVIFSGGRVFALGFFSPGYSVKRYLGICQGNLVLYEGNQRTAPVWSTNVLVTSTNNTVAQLLDSGNLVLAQNGAKNMLWQSFDHPTHTLLPFMKLGLDRRKDADRFLTSWKSLDDPGTGNYSYRIDPSGFTQLSLYKGSVKWWRSGSWTGQRWTGVPEMTHNYIFNVTFVNNKDEVSIMYGVTDLSVLTRMIVNKSGIVQRFT</sequence>
<evidence type="ECO:0000259" key="5">
    <source>
        <dbReference type="PROSITE" id="PS50927"/>
    </source>
</evidence>
<dbReference type="InterPro" id="IPR000858">
    <property type="entry name" value="S_locus_glycoprot_dom"/>
</dbReference>
<name>A0ABQ8HXL2_9ROSI</name>
<evidence type="ECO:0000256" key="4">
    <source>
        <dbReference type="SAM" id="SignalP"/>
    </source>
</evidence>
<evidence type="ECO:0000256" key="2">
    <source>
        <dbReference type="ARBA" id="ARBA00023157"/>
    </source>
</evidence>
<dbReference type="SUPFAM" id="SSF51110">
    <property type="entry name" value="alpha-D-mannose-specific plant lectins"/>
    <property type="match status" value="1"/>
</dbReference>
<gene>
    <name evidence="6" type="ORF">JRO89_XS06G0095500</name>
</gene>
<keyword evidence="7" id="KW-1185">Reference proteome</keyword>
<evidence type="ECO:0000313" key="7">
    <source>
        <dbReference type="Proteomes" id="UP000827721"/>
    </source>
</evidence>
<keyword evidence="3" id="KW-0325">Glycoprotein</keyword>
<keyword evidence="2" id="KW-1015">Disulfide bond</keyword>
<dbReference type="EMBL" id="JAFEMO010000006">
    <property type="protein sequence ID" value="KAH7569056.1"/>
    <property type="molecule type" value="Genomic_DNA"/>
</dbReference>
<dbReference type="SMART" id="SM00108">
    <property type="entry name" value="B_lectin"/>
    <property type="match status" value="1"/>
</dbReference>
<dbReference type="PANTHER" id="PTHR32444:SF63">
    <property type="entry name" value="G-TYPE LECTIN S-RECEPTOR-LIKE SERINE_THREONINE-PROTEIN KINASE RKS1"/>
    <property type="match status" value="1"/>
</dbReference>
<dbReference type="InterPro" id="IPR001480">
    <property type="entry name" value="Bulb-type_lectin_dom"/>
</dbReference>
<protein>
    <recommendedName>
        <fullName evidence="5">Bulb-type lectin domain-containing protein</fullName>
    </recommendedName>
</protein>
<organism evidence="6 7">
    <name type="scientific">Xanthoceras sorbifolium</name>
    <dbReference type="NCBI Taxonomy" id="99658"/>
    <lineage>
        <taxon>Eukaryota</taxon>
        <taxon>Viridiplantae</taxon>
        <taxon>Streptophyta</taxon>
        <taxon>Embryophyta</taxon>
        <taxon>Tracheophyta</taxon>
        <taxon>Spermatophyta</taxon>
        <taxon>Magnoliopsida</taxon>
        <taxon>eudicotyledons</taxon>
        <taxon>Gunneridae</taxon>
        <taxon>Pentapetalae</taxon>
        <taxon>rosids</taxon>
        <taxon>malvids</taxon>
        <taxon>Sapindales</taxon>
        <taxon>Sapindaceae</taxon>
        <taxon>Xanthoceroideae</taxon>
        <taxon>Xanthoceras</taxon>
    </lineage>
</organism>
<proteinExistence type="predicted"/>
<dbReference type="PROSITE" id="PS50927">
    <property type="entry name" value="BULB_LECTIN"/>
    <property type="match status" value="1"/>
</dbReference>
<dbReference type="PANTHER" id="PTHR32444">
    <property type="entry name" value="BULB-TYPE LECTIN DOMAIN-CONTAINING PROTEIN"/>
    <property type="match status" value="1"/>
</dbReference>
<feature type="chain" id="PRO_5046501393" description="Bulb-type lectin domain-containing protein" evidence="4">
    <location>
        <begin position="23"/>
        <end position="238"/>
    </location>
</feature>